<evidence type="ECO:0000313" key="5">
    <source>
        <dbReference type="Proteomes" id="UP000008840"/>
    </source>
</evidence>
<dbReference type="PANTHER" id="PTHR46580">
    <property type="entry name" value="SENSOR KINASE-RELATED"/>
    <property type="match status" value="1"/>
</dbReference>
<dbReference type="Proteomes" id="UP000008840">
    <property type="component" value="Chromosome"/>
</dbReference>
<dbReference type="SUPFAM" id="SSF69318">
    <property type="entry name" value="Integrin alpha N-terminal domain"/>
    <property type="match status" value="2"/>
</dbReference>
<dbReference type="Gene3D" id="2.40.128.340">
    <property type="match status" value="2"/>
</dbReference>
<dbReference type="GO" id="GO:0005975">
    <property type="term" value="P:carbohydrate metabolic process"/>
    <property type="evidence" value="ECO:0007669"/>
    <property type="project" value="InterPro"/>
</dbReference>
<dbReference type="Pfam" id="PF00722">
    <property type="entry name" value="Glyco_hydro_16"/>
    <property type="match status" value="1"/>
</dbReference>
<organism evidence="4 5">
    <name type="scientific">Stenotrophomonas maltophilia (strain K279a)</name>
    <dbReference type="NCBI Taxonomy" id="522373"/>
    <lineage>
        <taxon>Bacteria</taxon>
        <taxon>Pseudomonadati</taxon>
        <taxon>Pseudomonadota</taxon>
        <taxon>Gammaproteobacteria</taxon>
        <taxon>Lysobacterales</taxon>
        <taxon>Lysobacteraceae</taxon>
        <taxon>Stenotrophomonas</taxon>
        <taxon>Stenotrophomonas maltophilia group</taxon>
    </lineage>
</organism>
<dbReference type="InterPro" id="IPR000757">
    <property type="entry name" value="Beta-glucanase-like"/>
</dbReference>
<dbReference type="KEGG" id="sml:Smlt4161"/>
<dbReference type="eggNOG" id="COG2273">
    <property type="taxonomic scope" value="Bacteria"/>
</dbReference>
<evidence type="ECO:0000313" key="4">
    <source>
        <dbReference type="EMBL" id="CAQ47552.1"/>
    </source>
</evidence>
<keyword evidence="5" id="KW-1185">Reference proteome</keyword>
<dbReference type="PROSITE" id="PS51762">
    <property type="entry name" value="GH16_2"/>
    <property type="match status" value="1"/>
</dbReference>
<proteinExistence type="inferred from homology"/>
<evidence type="ECO:0000256" key="1">
    <source>
        <dbReference type="ARBA" id="ARBA00006865"/>
    </source>
</evidence>
<accession>B2FIP7</accession>
<dbReference type="GO" id="GO:0004553">
    <property type="term" value="F:hydrolase activity, hydrolyzing O-glycosyl compounds"/>
    <property type="evidence" value="ECO:0007669"/>
    <property type="project" value="InterPro"/>
</dbReference>
<dbReference type="Pfam" id="PF13517">
    <property type="entry name" value="FG-GAP_3"/>
    <property type="match status" value="2"/>
</dbReference>
<keyword evidence="2" id="KW-0732">Signal</keyword>
<feature type="domain" description="GH16" evidence="3">
    <location>
        <begin position="80"/>
        <end position="317"/>
    </location>
</feature>
<reference evidence="4 5" key="1">
    <citation type="journal article" date="2008" name="Genome Biol.">
        <title>The complete genome, comparative and functional analysis of Stenotrophomonas maltophilia reveals an organism heavily shielded by drug resistance determinants.</title>
        <authorList>
            <person name="Crossman L.C."/>
            <person name="Gould V.C."/>
            <person name="Dow J.M."/>
            <person name="Vernikos G.S."/>
            <person name="Okazaki A."/>
            <person name="Sebaihia M."/>
            <person name="Saunders D."/>
            <person name="Arrowsmith C."/>
            <person name="Carver T."/>
            <person name="Peters N."/>
            <person name="Adlem E."/>
            <person name="Kerhornou A."/>
            <person name="Lord A."/>
            <person name="Murphy L."/>
            <person name="Seeger K."/>
            <person name="Squares R."/>
            <person name="Rutter S."/>
            <person name="Quail M.A."/>
            <person name="Rajandream M.A."/>
            <person name="Harris D."/>
            <person name="Churcher C."/>
            <person name="Bentley S.D."/>
            <person name="Parkhill J."/>
            <person name="Thomson N.R."/>
            <person name="Avison M.B."/>
        </authorList>
    </citation>
    <scope>NUCLEOTIDE SEQUENCE [LARGE SCALE GENOMIC DNA]</scope>
    <source>
        <strain evidence="4 5">K279a</strain>
    </source>
</reference>
<evidence type="ECO:0000259" key="3">
    <source>
        <dbReference type="PROSITE" id="PS51762"/>
    </source>
</evidence>
<dbReference type="Gene3D" id="2.60.120.200">
    <property type="match status" value="1"/>
</dbReference>
<dbReference type="InterPro" id="IPR013320">
    <property type="entry name" value="ConA-like_dom_sf"/>
</dbReference>
<name>B2FIP7_STRMK</name>
<dbReference type="CDD" id="cd08023">
    <property type="entry name" value="GH16_laminarinase_like"/>
    <property type="match status" value="1"/>
</dbReference>
<protein>
    <submittedName>
        <fullName evidence="4">Glycosyltransferase family protein</fullName>
    </submittedName>
</protein>
<dbReference type="CAZy" id="GH16">
    <property type="family name" value="Glycoside Hydrolase Family 16"/>
</dbReference>
<sequence>MAASQLHYRNPLPAATSLPINVRTWPIPEPWSLRSRSQTGKLTGGRISRPYTRELAMLRKLLLAASTAIMVAPAAQAQTAQHEWITVMEEHFDELGLTNWIPWEGDILHQNGGQPYSYTPGNAFVSQGNVILRAERLTNGKLQTGGIYYPRYFAYGRFSARVKMTNTPGIIPAFWLQSHAPRCAEIDIFEATGLKKSNPRAINSQHYWFLDPTNCGNPSSTTIYGETALEWYGDDYSAGFHVFSAEWTPEHVAYFVDGVEAFRATRNIPSLPMLVNVNTNMGTPPVDSYVENRINAATVFPADFVVDWVKVEQFAPRACPARGDHAGSLRRANGSCAAVRSVDYNGDGGGDVILYNPSSGSASVATGQLAPHAGLVTHSLTDAPSAPWATSAKLVSGDFDADGFSDLLVHGGDGSVRLHYGRPDARFTEHLPSRTAWNVGSQLMAGDFNGDGRSDVLILQDSGALEIRYGGSDRGLRFAPQSQRQVTLGSRPHVGDFNGDGLDDLLLYGPNGEVDLFYGQANDGLRAEPGQHDQWRAGHTLKIADFNGDGYSDVLIYAADGATEIRYGQMNGGLRFAPSTADLWSTGHTLLTGDFNGDGRDDVVIYAANGHSEIRYGQASDGLRFSAQSLSSWSPGHHLLTNDFDGDGRTDILIQSANDDVEIRYGQATDGLLFSPASATRYNPGWRLHTGTR</sequence>
<dbReference type="EMBL" id="AM743169">
    <property type="protein sequence ID" value="CAQ47552.1"/>
    <property type="molecule type" value="Genomic_DNA"/>
</dbReference>
<dbReference type="PANTHER" id="PTHR46580:SF2">
    <property type="entry name" value="MAM DOMAIN-CONTAINING PROTEIN"/>
    <property type="match status" value="1"/>
</dbReference>
<evidence type="ECO:0000256" key="2">
    <source>
        <dbReference type="ARBA" id="ARBA00022729"/>
    </source>
</evidence>
<dbReference type="Gene3D" id="2.130.10.130">
    <property type="entry name" value="Integrin alpha, N-terminal"/>
    <property type="match status" value="1"/>
</dbReference>
<dbReference type="AlphaFoldDB" id="B2FIP7"/>
<dbReference type="EnsemblBacteria" id="CAQ47552">
    <property type="protein sequence ID" value="CAQ47552"/>
    <property type="gene ID" value="Smlt4161"/>
</dbReference>
<gene>
    <name evidence="4" type="ordered locus">Smlt4161</name>
</gene>
<dbReference type="SUPFAM" id="SSF49899">
    <property type="entry name" value="Concanavalin A-like lectins/glucanases"/>
    <property type="match status" value="1"/>
</dbReference>
<dbReference type="InterPro" id="IPR013517">
    <property type="entry name" value="FG-GAP"/>
</dbReference>
<dbReference type="HOGENOM" id="CLU_397345_0_0_6"/>
<comment type="similarity">
    <text evidence="1">Belongs to the glycosyl hydrolase 16 family.</text>
</comment>
<dbReference type="InterPro" id="IPR028994">
    <property type="entry name" value="Integrin_alpha_N"/>
</dbReference>